<evidence type="ECO:0000313" key="5">
    <source>
        <dbReference type="EMBL" id="GAA3386582.1"/>
    </source>
</evidence>
<protein>
    <submittedName>
        <fullName evidence="5">Gfo/Idh/MocA family oxidoreductase</fullName>
    </submittedName>
</protein>
<dbReference type="SUPFAM" id="SSF55347">
    <property type="entry name" value="Glyceraldehyde-3-phosphate dehydrogenase-like, C-terminal domain"/>
    <property type="match status" value="1"/>
</dbReference>
<sequence length="326" mass="33739">MEKPLRWGILGTGSIARSFTHDLLTLDGHEVVAVGSRAAETAQAFADAHGIPRAHASYQALAEDAEVDVVYVATPHSGHAAAALTCIAAGRGVLVEKPFTLDAVSAAEVVDAARAAGVFCMEAMWTRFNPAVARMRELLADGAIGEVVSIHADFGFPAPYDPAGRLFSPELGGGALLDLGVYPISLASMVLGAPSTVLATAGLAPTGVDANTGIVLGYDSGAVAVLHCSLRGSSPIRATIVGTAGRMELPTPFFRAEALTLVRSDAEPVTETFELPGLGYTFQAEEVARCVRAGLTESSLMTLDETLSIMRTLDEVRAAVAPPVVG</sequence>
<proteinExistence type="inferred from homology"/>
<evidence type="ECO:0000259" key="3">
    <source>
        <dbReference type="Pfam" id="PF01408"/>
    </source>
</evidence>
<dbReference type="InterPro" id="IPR000683">
    <property type="entry name" value="Gfo/Idh/MocA-like_OxRdtase_N"/>
</dbReference>
<dbReference type="Gene3D" id="3.30.360.10">
    <property type="entry name" value="Dihydrodipicolinate Reductase, domain 2"/>
    <property type="match status" value="1"/>
</dbReference>
<keyword evidence="2" id="KW-0560">Oxidoreductase</keyword>
<name>A0ABP6SX99_9ACTN</name>
<dbReference type="Pfam" id="PF22725">
    <property type="entry name" value="GFO_IDH_MocA_C3"/>
    <property type="match status" value="1"/>
</dbReference>
<comment type="caution">
    <text evidence="5">The sequence shown here is derived from an EMBL/GenBank/DDBJ whole genome shotgun (WGS) entry which is preliminary data.</text>
</comment>
<dbReference type="RefSeq" id="WP_345728204.1">
    <property type="nucleotide sequence ID" value="NZ_BAAAYN010000017.1"/>
</dbReference>
<keyword evidence="6" id="KW-1185">Reference proteome</keyword>
<reference evidence="6" key="1">
    <citation type="journal article" date="2019" name="Int. J. Syst. Evol. Microbiol.">
        <title>The Global Catalogue of Microorganisms (GCM) 10K type strain sequencing project: providing services to taxonomists for standard genome sequencing and annotation.</title>
        <authorList>
            <consortium name="The Broad Institute Genomics Platform"/>
            <consortium name="The Broad Institute Genome Sequencing Center for Infectious Disease"/>
            <person name="Wu L."/>
            <person name="Ma J."/>
        </authorList>
    </citation>
    <scope>NUCLEOTIDE SEQUENCE [LARGE SCALE GENOMIC DNA]</scope>
    <source>
        <strain evidence="6">JCM 9458</strain>
    </source>
</reference>
<feature type="domain" description="Gfo/Idh/MocA-like oxidoreductase N-terminal" evidence="3">
    <location>
        <begin position="5"/>
        <end position="122"/>
    </location>
</feature>
<dbReference type="Proteomes" id="UP001501676">
    <property type="component" value="Unassembled WGS sequence"/>
</dbReference>
<evidence type="ECO:0000259" key="4">
    <source>
        <dbReference type="Pfam" id="PF22725"/>
    </source>
</evidence>
<dbReference type="Pfam" id="PF01408">
    <property type="entry name" value="GFO_IDH_MocA"/>
    <property type="match status" value="1"/>
</dbReference>
<gene>
    <name evidence="5" type="ORF">GCM10020369_24880</name>
</gene>
<organism evidence="5 6">
    <name type="scientific">Cryptosporangium minutisporangium</name>
    <dbReference type="NCBI Taxonomy" id="113569"/>
    <lineage>
        <taxon>Bacteria</taxon>
        <taxon>Bacillati</taxon>
        <taxon>Actinomycetota</taxon>
        <taxon>Actinomycetes</taxon>
        <taxon>Cryptosporangiales</taxon>
        <taxon>Cryptosporangiaceae</taxon>
        <taxon>Cryptosporangium</taxon>
    </lineage>
</organism>
<evidence type="ECO:0000256" key="2">
    <source>
        <dbReference type="ARBA" id="ARBA00023002"/>
    </source>
</evidence>
<evidence type="ECO:0000256" key="1">
    <source>
        <dbReference type="ARBA" id="ARBA00010928"/>
    </source>
</evidence>
<dbReference type="InterPro" id="IPR050984">
    <property type="entry name" value="Gfo/Idh/MocA_domain"/>
</dbReference>
<dbReference type="Gene3D" id="3.40.50.720">
    <property type="entry name" value="NAD(P)-binding Rossmann-like Domain"/>
    <property type="match status" value="1"/>
</dbReference>
<dbReference type="PANTHER" id="PTHR22604">
    <property type="entry name" value="OXIDOREDUCTASES"/>
    <property type="match status" value="1"/>
</dbReference>
<comment type="similarity">
    <text evidence="1">Belongs to the Gfo/Idh/MocA family.</text>
</comment>
<evidence type="ECO:0000313" key="6">
    <source>
        <dbReference type="Proteomes" id="UP001501676"/>
    </source>
</evidence>
<dbReference type="InterPro" id="IPR036291">
    <property type="entry name" value="NAD(P)-bd_dom_sf"/>
</dbReference>
<dbReference type="EMBL" id="BAAAYN010000017">
    <property type="protein sequence ID" value="GAA3386582.1"/>
    <property type="molecule type" value="Genomic_DNA"/>
</dbReference>
<dbReference type="PANTHER" id="PTHR22604:SF105">
    <property type="entry name" value="TRANS-1,2-DIHYDROBENZENE-1,2-DIOL DEHYDROGENASE"/>
    <property type="match status" value="1"/>
</dbReference>
<accession>A0ABP6SX99</accession>
<dbReference type="InterPro" id="IPR055170">
    <property type="entry name" value="GFO_IDH_MocA-like_dom"/>
</dbReference>
<feature type="domain" description="GFO/IDH/MocA-like oxidoreductase" evidence="4">
    <location>
        <begin position="133"/>
        <end position="247"/>
    </location>
</feature>
<dbReference type="SUPFAM" id="SSF51735">
    <property type="entry name" value="NAD(P)-binding Rossmann-fold domains"/>
    <property type="match status" value="1"/>
</dbReference>